<accession>A0A0N4WJR7</accession>
<dbReference type="AlphaFoldDB" id="A0A0N4WJR7"/>
<dbReference type="OrthoDB" id="5830440at2759"/>
<evidence type="ECO:0000313" key="3">
    <source>
        <dbReference type="WBParaSite" id="HPLM_0001127701-mRNA-1"/>
    </source>
</evidence>
<organism evidence="3">
    <name type="scientific">Haemonchus placei</name>
    <name type="common">Barber's pole worm</name>
    <dbReference type="NCBI Taxonomy" id="6290"/>
    <lineage>
        <taxon>Eukaryota</taxon>
        <taxon>Metazoa</taxon>
        <taxon>Ecdysozoa</taxon>
        <taxon>Nematoda</taxon>
        <taxon>Chromadorea</taxon>
        <taxon>Rhabditida</taxon>
        <taxon>Rhabditina</taxon>
        <taxon>Rhabditomorpha</taxon>
        <taxon>Strongyloidea</taxon>
        <taxon>Trichostrongylidae</taxon>
        <taxon>Haemonchus</taxon>
    </lineage>
</organism>
<evidence type="ECO:0000313" key="2">
    <source>
        <dbReference type="Proteomes" id="UP000268014"/>
    </source>
</evidence>
<evidence type="ECO:0000313" key="1">
    <source>
        <dbReference type="EMBL" id="VDO42443.1"/>
    </source>
</evidence>
<dbReference type="Proteomes" id="UP000268014">
    <property type="component" value="Unassembled WGS sequence"/>
</dbReference>
<reference evidence="1 2" key="2">
    <citation type="submission" date="2018-11" db="EMBL/GenBank/DDBJ databases">
        <authorList>
            <consortium name="Pathogen Informatics"/>
        </authorList>
    </citation>
    <scope>NUCLEOTIDE SEQUENCE [LARGE SCALE GENOMIC DNA]</scope>
    <source>
        <strain evidence="1 2">MHpl1</strain>
    </source>
</reference>
<keyword evidence="2" id="KW-1185">Reference proteome</keyword>
<sequence>MLYWEWRRILRQKIRNLSPRPKLTYQQYANRRLIIAFVLFFVGWKAFGITLSDMMLWTVDEETGKGRLLSPAEARERRYSLFTCLLLFHGQKVI</sequence>
<reference evidence="3" key="1">
    <citation type="submission" date="2017-02" db="UniProtKB">
        <authorList>
            <consortium name="WormBaseParasite"/>
        </authorList>
    </citation>
    <scope>IDENTIFICATION</scope>
</reference>
<dbReference type="WBParaSite" id="HPLM_0001127701-mRNA-1">
    <property type="protein sequence ID" value="HPLM_0001127701-mRNA-1"/>
    <property type="gene ID" value="HPLM_0001127701"/>
</dbReference>
<dbReference type="EMBL" id="UZAF01017518">
    <property type="protein sequence ID" value="VDO42443.1"/>
    <property type="molecule type" value="Genomic_DNA"/>
</dbReference>
<proteinExistence type="predicted"/>
<dbReference type="OMA" id="VWEWRRM"/>
<name>A0A0N4WJR7_HAEPC</name>
<protein>
    <submittedName>
        <fullName evidence="3">Ion_trans domain-containing protein</fullName>
    </submittedName>
</protein>
<gene>
    <name evidence="1" type="ORF">HPLM_LOCUS11269</name>
</gene>